<dbReference type="SUPFAM" id="SSF50486">
    <property type="entry name" value="FMT C-terminal domain-like"/>
    <property type="match status" value="1"/>
</dbReference>
<dbReference type="NCBIfam" id="TIGR00460">
    <property type="entry name" value="fmt"/>
    <property type="match status" value="1"/>
</dbReference>
<organism evidence="11 12">
    <name type="scientific">Marinobacterium aestuariivivens</name>
    <dbReference type="NCBI Taxonomy" id="1698799"/>
    <lineage>
        <taxon>Bacteria</taxon>
        <taxon>Pseudomonadati</taxon>
        <taxon>Pseudomonadota</taxon>
        <taxon>Gammaproteobacteria</taxon>
        <taxon>Oceanospirillales</taxon>
        <taxon>Oceanospirillaceae</taxon>
        <taxon>Marinobacterium</taxon>
    </lineage>
</organism>
<dbReference type="Gene3D" id="3.10.25.10">
    <property type="entry name" value="Formyl transferase, C-terminal domain"/>
    <property type="match status" value="1"/>
</dbReference>
<evidence type="ECO:0000256" key="7">
    <source>
        <dbReference type="ARBA" id="ARBA00048558"/>
    </source>
</evidence>
<comment type="caution">
    <text evidence="11">The sequence shown here is derived from an EMBL/GenBank/DDBJ whole genome shotgun (WGS) entry which is preliminary data.</text>
</comment>
<dbReference type="SUPFAM" id="SSF53328">
    <property type="entry name" value="Formyltransferase"/>
    <property type="match status" value="1"/>
</dbReference>
<evidence type="ECO:0000256" key="5">
    <source>
        <dbReference type="ARBA" id="ARBA00022679"/>
    </source>
</evidence>
<dbReference type="InterPro" id="IPR011034">
    <property type="entry name" value="Formyl_transferase-like_C_sf"/>
</dbReference>
<sequence length="317" mass="33800">MPEPLNIVFAGTPDFAAASLQALLETEHKVIAVYTQPDRPAGRGRKLTPSPVKQLALEHGIEVRQPLSLRDPEAQEGLAALAPDLMVVVAYGLLLPKAVLETPRLGCINVHASLLPRWRGAAPIHRALLAGDSETGVTIMQMDEGLDTGDMLLKASCPILADDTSATLHDRLATIGARALVDSLAGIRDGSIARESQDDSLATYAHKLEKQEGDLDWQQPAEQLARQVRGLSPWPVAFTRLGEEILRIWAAEALDSPSHGLPGTIVAADRNGIQVACGEGVLRLSKLQLPGGKALEAAAMLNARRESFSIGTRLGNA</sequence>
<keyword evidence="6 8" id="KW-0648">Protein biosynthesis</keyword>
<dbReference type="CDD" id="cd08646">
    <property type="entry name" value="FMT_core_Met-tRNA-FMT_N"/>
    <property type="match status" value="1"/>
</dbReference>
<dbReference type="Pfam" id="PF02911">
    <property type="entry name" value="Formyl_trans_C"/>
    <property type="match status" value="1"/>
</dbReference>
<evidence type="ECO:0000259" key="9">
    <source>
        <dbReference type="Pfam" id="PF00551"/>
    </source>
</evidence>
<feature type="domain" description="Formyl transferase N-terminal" evidence="9">
    <location>
        <begin position="6"/>
        <end position="183"/>
    </location>
</feature>
<dbReference type="Pfam" id="PF00551">
    <property type="entry name" value="Formyl_trans_N"/>
    <property type="match status" value="1"/>
</dbReference>
<evidence type="ECO:0000256" key="2">
    <source>
        <dbReference type="ARBA" id="ARBA00010699"/>
    </source>
</evidence>
<dbReference type="InterPro" id="IPR036477">
    <property type="entry name" value="Formyl_transf_N_sf"/>
</dbReference>
<dbReference type="Proteomes" id="UP001596422">
    <property type="component" value="Unassembled WGS sequence"/>
</dbReference>
<reference evidence="12" key="1">
    <citation type="journal article" date="2019" name="Int. J. Syst. Evol. Microbiol.">
        <title>The Global Catalogue of Microorganisms (GCM) 10K type strain sequencing project: providing services to taxonomists for standard genome sequencing and annotation.</title>
        <authorList>
            <consortium name="The Broad Institute Genomics Platform"/>
            <consortium name="The Broad Institute Genome Sequencing Center for Infectious Disease"/>
            <person name="Wu L."/>
            <person name="Ma J."/>
        </authorList>
    </citation>
    <scope>NUCLEOTIDE SEQUENCE [LARGE SCALE GENOMIC DNA]</scope>
    <source>
        <strain evidence="12">NBRC 111756</strain>
    </source>
</reference>
<dbReference type="HAMAP" id="MF_00182">
    <property type="entry name" value="Formyl_trans"/>
    <property type="match status" value="1"/>
</dbReference>
<comment type="similarity">
    <text evidence="2 8">Belongs to the Fmt family.</text>
</comment>
<dbReference type="Gene3D" id="3.40.50.170">
    <property type="entry name" value="Formyl transferase, N-terminal domain"/>
    <property type="match status" value="1"/>
</dbReference>
<protein>
    <recommendedName>
        <fullName evidence="4 8">Methionyl-tRNA formyltransferase</fullName>
        <ecNumber evidence="3 8">2.1.2.9</ecNumber>
    </recommendedName>
</protein>
<dbReference type="PANTHER" id="PTHR11138:SF5">
    <property type="entry name" value="METHIONYL-TRNA FORMYLTRANSFERASE, MITOCHONDRIAL"/>
    <property type="match status" value="1"/>
</dbReference>
<dbReference type="InterPro" id="IPR005793">
    <property type="entry name" value="Formyl_trans_C"/>
</dbReference>
<dbReference type="InterPro" id="IPR005794">
    <property type="entry name" value="Fmt"/>
</dbReference>
<evidence type="ECO:0000256" key="4">
    <source>
        <dbReference type="ARBA" id="ARBA00016014"/>
    </source>
</evidence>
<gene>
    <name evidence="8 11" type="primary">fmt</name>
    <name evidence="11" type="ORF">ACFQDL_11250</name>
</gene>
<dbReference type="RefSeq" id="WP_379909102.1">
    <property type="nucleotide sequence ID" value="NZ_JBHSWE010000001.1"/>
</dbReference>
<dbReference type="InterPro" id="IPR044135">
    <property type="entry name" value="Met-tRNA-FMT_C"/>
</dbReference>
<evidence type="ECO:0000313" key="11">
    <source>
        <dbReference type="EMBL" id="MFC6670597.1"/>
    </source>
</evidence>
<proteinExistence type="inferred from homology"/>
<dbReference type="EC" id="2.1.2.9" evidence="3 8"/>
<comment type="catalytic activity">
    <reaction evidence="7 8">
        <text>L-methionyl-tRNA(fMet) + (6R)-10-formyltetrahydrofolate = N-formyl-L-methionyl-tRNA(fMet) + (6S)-5,6,7,8-tetrahydrofolate + H(+)</text>
        <dbReference type="Rhea" id="RHEA:24380"/>
        <dbReference type="Rhea" id="RHEA-COMP:9952"/>
        <dbReference type="Rhea" id="RHEA-COMP:9953"/>
        <dbReference type="ChEBI" id="CHEBI:15378"/>
        <dbReference type="ChEBI" id="CHEBI:57453"/>
        <dbReference type="ChEBI" id="CHEBI:78530"/>
        <dbReference type="ChEBI" id="CHEBI:78844"/>
        <dbReference type="ChEBI" id="CHEBI:195366"/>
        <dbReference type="EC" id="2.1.2.9"/>
    </reaction>
</comment>
<evidence type="ECO:0000256" key="8">
    <source>
        <dbReference type="HAMAP-Rule" id="MF_00182"/>
    </source>
</evidence>
<dbReference type="PANTHER" id="PTHR11138">
    <property type="entry name" value="METHIONYL-TRNA FORMYLTRANSFERASE"/>
    <property type="match status" value="1"/>
</dbReference>
<evidence type="ECO:0000256" key="3">
    <source>
        <dbReference type="ARBA" id="ARBA00012261"/>
    </source>
</evidence>
<dbReference type="CDD" id="cd08704">
    <property type="entry name" value="Met_tRNA_FMT_C"/>
    <property type="match status" value="1"/>
</dbReference>
<keyword evidence="12" id="KW-1185">Reference proteome</keyword>
<dbReference type="PROSITE" id="PS00373">
    <property type="entry name" value="GART"/>
    <property type="match status" value="1"/>
</dbReference>
<evidence type="ECO:0000256" key="1">
    <source>
        <dbReference type="ARBA" id="ARBA00002606"/>
    </source>
</evidence>
<dbReference type="EMBL" id="JBHSWE010000001">
    <property type="protein sequence ID" value="MFC6670597.1"/>
    <property type="molecule type" value="Genomic_DNA"/>
</dbReference>
<name>A0ABW1ZZH0_9GAMM</name>
<dbReference type="GO" id="GO:0004479">
    <property type="term" value="F:methionyl-tRNA formyltransferase activity"/>
    <property type="evidence" value="ECO:0007669"/>
    <property type="project" value="UniProtKB-EC"/>
</dbReference>
<dbReference type="InterPro" id="IPR037022">
    <property type="entry name" value="Formyl_trans_C_sf"/>
</dbReference>
<evidence type="ECO:0000313" key="12">
    <source>
        <dbReference type="Proteomes" id="UP001596422"/>
    </source>
</evidence>
<dbReference type="InterPro" id="IPR041711">
    <property type="entry name" value="Met-tRNA-FMT_N"/>
</dbReference>
<dbReference type="InterPro" id="IPR001555">
    <property type="entry name" value="GART_AS"/>
</dbReference>
<accession>A0ABW1ZZH0</accession>
<feature type="domain" description="Formyl transferase C-terminal" evidence="10">
    <location>
        <begin position="207"/>
        <end position="304"/>
    </location>
</feature>
<comment type="function">
    <text evidence="1 8">Attaches a formyl group to the free amino group of methionyl-tRNA(fMet). The formyl group appears to play a dual role in the initiator identity of N-formylmethionyl-tRNA by promoting its recognition by IF2 and preventing the misappropriation of this tRNA by the elongation apparatus.</text>
</comment>
<evidence type="ECO:0000256" key="6">
    <source>
        <dbReference type="ARBA" id="ARBA00022917"/>
    </source>
</evidence>
<dbReference type="InterPro" id="IPR002376">
    <property type="entry name" value="Formyl_transf_N"/>
</dbReference>
<feature type="binding site" evidence="8">
    <location>
        <begin position="113"/>
        <end position="116"/>
    </location>
    <ligand>
        <name>(6S)-5,6,7,8-tetrahydrofolate</name>
        <dbReference type="ChEBI" id="CHEBI:57453"/>
    </ligand>
</feature>
<keyword evidence="5 8" id="KW-0808">Transferase</keyword>
<evidence type="ECO:0000259" key="10">
    <source>
        <dbReference type="Pfam" id="PF02911"/>
    </source>
</evidence>